<proteinExistence type="predicted"/>
<organism evidence="1 2">
    <name type="scientific">Eretmocerus hayati</name>
    <dbReference type="NCBI Taxonomy" id="131215"/>
    <lineage>
        <taxon>Eukaryota</taxon>
        <taxon>Metazoa</taxon>
        <taxon>Ecdysozoa</taxon>
        <taxon>Arthropoda</taxon>
        <taxon>Hexapoda</taxon>
        <taxon>Insecta</taxon>
        <taxon>Pterygota</taxon>
        <taxon>Neoptera</taxon>
        <taxon>Endopterygota</taxon>
        <taxon>Hymenoptera</taxon>
        <taxon>Apocrita</taxon>
        <taxon>Proctotrupomorpha</taxon>
        <taxon>Chalcidoidea</taxon>
        <taxon>Aphelinidae</taxon>
        <taxon>Aphelininae</taxon>
        <taxon>Eretmocerus</taxon>
    </lineage>
</organism>
<keyword evidence="2" id="KW-1185">Reference proteome</keyword>
<reference evidence="1" key="1">
    <citation type="submission" date="2023-04" db="EMBL/GenBank/DDBJ databases">
        <title>A chromosome-level genome assembly of the parasitoid wasp Eretmocerus hayati.</title>
        <authorList>
            <person name="Zhong Y."/>
            <person name="Liu S."/>
            <person name="Liu Y."/>
        </authorList>
    </citation>
    <scope>NUCLEOTIDE SEQUENCE</scope>
    <source>
        <strain evidence="1">ZJU_SS_LIU_2023</strain>
    </source>
</reference>
<gene>
    <name evidence="1" type="ORF">QAD02_017528</name>
</gene>
<name>A0ACC2PFE0_9HYME</name>
<sequence>MWNRKVFLRIIELVLCIACAVALRITDDETRRVWHYLRNRSREWSLLPKVTWGVIGDAVATATCGGYVVVTAGLLIAAASGELRGRKTEKFLLGLGIILFSIIGGLALFSIDSVPDALVDNAIIFGSLCLAVVAFFILDFLMSNPASAKKMHGGTQTPASKDQGPKQYVTTTTMTINSEKEPPNSRGLNGTTWVSPPTPEMQEKRHSASTAQEDDHPDQMMHSGMRDHQSHVQHPSSQQHQEERNFLRSERQYAERQYTHNNGDVTDSPPHRGSSYRTSKHHVSRDRDDSPKRMNGNYYRGDDVYQRPIDEVDDVPPFPVNGDLFPRVVNPSVKIMRVDRDEDRGYDNRGYDSYRYSDSSQYDNVPTRLRGSSSLAAGTSRKQREGRDEIEQLEGYLDALKTSTTSTRIVGPGTATSTTTKPQQRYTSSNDNDRLNGTGRLEGRKIVTPSEPGFVRHTASNWPHNAKPKTPSPE</sequence>
<accession>A0ACC2PFE0</accession>
<evidence type="ECO:0000313" key="2">
    <source>
        <dbReference type="Proteomes" id="UP001239111"/>
    </source>
</evidence>
<evidence type="ECO:0000313" key="1">
    <source>
        <dbReference type="EMBL" id="KAJ8681736.1"/>
    </source>
</evidence>
<protein>
    <submittedName>
        <fullName evidence="1">Uncharacterized protein</fullName>
    </submittedName>
</protein>
<comment type="caution">
    <text evidence="1">The sequence shown here is derived from an EMBL/GenBank/DDBJ whole genome shotgun (WGS) entry which is preliminary data.</text>
</comment>
<dbReference type="EMBL" id="CM056741">
    <property type="protein sequence ID" value="KAJ8681736.1"/>
    <property type="molecule type" value="Genomic_DNA"/>
</dbReference>
<dbReference type="Proteomes" id="UP001239111">
    <property type="component" value="Chromosome 1"/>
</dbReference>